<organism evidence="2 3">
    <name type="scientific">Providencia rettgeri</name>
    <dbReference type="NCBI Taxonomy" id="587"/>
    <lineage>
        <taxon>Bacteria</taxon>
        <taxon>Pseudomonadati</taxon>
        <taxon>Pseudomonadota</taxon>
        <taxon>Gammaproteobacteria</taxon>
        <taxon>Enterobacterales</taxon>
        <taxon>Morganellaceae</taxon>
        <taxon>Providencia</taxon>
    </lineage>
</organism>
<feature type="region of interest" description="Disordered" evidence="1">
    <location>
        <begin position="1"/>
        <end position="22"/>
    </location>
</feature>
<proteinExistence type="predicted"/>
<dbReference type="RefSeq" id="WP_219197661.1">
    <property type="nucleotide sequence ID" value="NZ_JAHWLI010000020.1"/>
</dbReference>
<feature type="compositionally biased region" description="Basic and acidic residues" evidence="1">
    <location>
        <begin position="1"/>
        <end position="10"/>
    </location>
</feature>
<evidence type="ECO:0000313" key="2">
    <source>
        <dbReference type="EMBL" id="MBW3116437.1"/>
    </source>
</evidence>
<dbReference type="EMBL" id="JAHWLI010000020">
    <property type="protein sequence ID" value="MBW3116437.1"/>
    <property type="molecule type" value="Genomic_DNA"/>
</dbReference>
<comment type="caution">
    <text evidence="2">The sequence shown here is derived from an EMBL/GenBank/DDBJ whole genome shotgun (WGS) entry which is preliminary data.</text>
</comment>
<protein>
    <submittedName>
        <fullName evidence="2">Uncharacterized protein</fullName>
    </submittedName>
</protein>
<gene>
    <name evidence="2" type="ORF">KYI77_08210</name>
</gene>
<dbReference type="AlphaFoldDB" id="A0AAE2ZB42"/>
<evidence type="ECO:0000313" key="3">
    <source>
        <dbReference type="Proteomes" id="UP001155882"/>
    </source>
</evidence>
<reference evidence="2" key="1">
    <citation type="submission" date="2021-07" db="EMBL/GenBank/DDBJ databases">
        <authorList>
            <person name="Stanton E."/>
        </authorList>
    </citation>
    <scope>NUCLEOTIDE SEQUENCE</scope>
    <source>
        <strain evidence="2">2021EL-01139</strain>
    </source>
</reference>
<evidence type="ECO:0000256" key="1">
    <source>
        <dbReference type="SAM" id="MobiDB-lite"/>
    </source>
</evidence>
<dbReference type="Proteomes" id="UP001155882">
    <property type="component" value="Unassembled WGS sequence"/>
</dbReference>
<name>A0AAE2ZB42_PRORE</name>
<accession>A0AAE2ZB42</accession>
<sequence length="123" mass="14083">MAKTAAERKAEQRKRQKDSGETKFELIVDSQELEMLKNNCAIRRPGREPYEMNEYIQLLIRQDTARLSNKIHELSKSTCKRCGEQLPVSQCCLSGAADCWNTNGWHDLKLDNIAVTCHKTDSL</sequence>